<dbReference type="AlphaFoldDB" id="X1UHM9"/>
<protein>
    <submittedName>
        <fullName evidence="1">Uncharacterized protein</fullName>
    </submittedName>
</protein>
<reference evidence="1" key="1">
    <citation type="journal article" date="2014" name="Front. Microbiol.">
        <title>High frequency of phylogenetically diverse reductive dehalogenase-homologous genes in deep subseafloor sedimentary metagenomes.</title>
        <authorList>
            <person name="Kawai M."/>
            <person name="Futagami T."/>
            <person name="Toyoda A."/>
            <person name="Takaki Y."/>
            <person name="Nishi S."/>
            <person name="Hori S."/>
            <person name="Arai W."/>
            <person name="Tsubouchi T."/>
            <person name="Morono Y."/>
            <person name="Uchiyama I."/>
            <person name="Ito T."/>
            <person name="Fujiyama A."/>
            <person name="Inagaki F."/>
            <person name="Takami H."/>
        </authorList>
    </citation>
    <scope>NUCLEOTIDE SEQUENCE</scope>
    <source>
        <strain evidence="1">Expedition CK06-06</strain>
    </source>
</reference>
<organism evidence="1">
    <name type="scientific">marine sediment metagenome</name>
    <dbReference type="NCBI Taxonomy" id="412755"/>
    <lineage>
        <taxon>unclassified sequences</taxon>
        <taxon>metagenomes</taxon>
        <taxon>ecological metagenomes</taxon>
    </lineage>
</organism>
<name>X1UHM9_9ZZZZ</name>
<accession>X1UHM9</accession>
<evidence type="ECO:0000313" key="1">
    <source>
        <dbReference type="EMBL" id="GAJ17039.1"/>
    </source>
</evidence>
<comment type="caution">
    <text evidence="1">The sequence shown here is derived from an EMBL/GenBank/DDBJ whole genome shotgun (WGS) entry which is preliminary data.</text>
</comment>
<feature type="non-terminal residue" evidence="1">
    <location>
        <position position="129"/>
    </location>
</feature>
<sequence length="129" mass="15152">MIRPEKRLQVTEFIMELEGMPDTMRDWYQNQVFGNEDADIEELDASLKESVIRLVEMDPEEFGELSEKAEEMVLRKFDYMEREGVRLSEERLAEGMPEELRTVIGLTQEGWNQLPEIGQELVLTKIDQL</sequence>
<dbReference type="EMBL" id="BARW01038944">
    <property type="protein sequence ID" value="GAJ17039.1"/>
    <property type="molecule type" value="Genomic_DNA"/>
</dbReference>
<gene>
    <name evidence="1" type="ORF">S12H4_59550</name>
</gene>
<proteinExistence type="predicted"/>